<name>A0A3L8A224_9BACE</name>
<sequence>MKKLSVFLFLLCIVAIAAIKKQSSHQDKVSSLLLYNIEALAAGETMRPVRCLGRGSIDCPASHDKVDYVAEGYSLEKWR</sequence>
<dbReference type="Pfam" id="PF14055">
    <property type="entry name" value="NVEALA"/>
    <property type="match status" value="1"/>
</dbReference>
<evidence type="ECO:0000313" key="5">
    <source>
        <dbReference type="Proteomes" id="UP000305751"/>
    </source>
</evidence>
<evidence type="ECO:0000313" key="2">
    <source>
        <dbReference type="EMBL" id="RLT78196.1"/>
    </source>
</evidence>
<comment type="caution">
    <text evidence="2">The sequence shown here is derived from an EMBL/GenBank/DDBJ whole genome shotgun (WGS) entry which is preliminary data.</text>
</comment>
<proteinExistence type="predicted"/>
<protein>
    <recommendedName>
        <fullName evidence="6">NVEALA protein</fullName>
    </recommendedName>
</protein>
<evidence type="ECO:0000313" key="3">
    <source>
        <dbReference type="EMBL" id="TGX96869.1"/>
    </source>
</evidence>
<keyword evidence="1" id="KW-0732">Signal</keyword>
<dbReference type="GeneID" id="93049408"/>
<dbReference type="EMBL" id="RAZM01000162">
    <property type="protein sequence ID" value="RLT78196.1"/>
    <property type="molecule type" value="Genomic_DNA"/>
</dbReference>
<gene>
    <name evidence="2" type="ORF">D7Y07_20625</name>
    <name evidence="3" type="ORF">E5356_18875</name>
</gene>
<dbReference type="InterPro" id="IPR025905">
    <property type="entry name" value="NVEALA"/>
</dbReference>
<keyword evidence="5" id="KW-1185">Reference proteome</keyword>
<reference evidence="3 5" key="2">
    <citation type="submission" date="2019-04" db="EMBL/GenBank/DDBJ databases">
        <title>Microbes associate with the intestines of laboratory mice.</title>
        <authorList>
            <person name="Navarre W."/>
            <person name="Wong E."/>
            <person name="Huang K."/>
            <person name="Tropini C."/>
            <person name="Ng K."/>
            <person name="Yu B."/>
        </authorList>
    </citation>
    <scope>NUCLEOTIDE SEQUENCE [LARGE SCALE GENOMIC DNA]</scope>
    <source>
        <strain evidence="3 5">NM70_E10</strain>
    </source>
</reference>
<evidence type="ECO:0008006" key="6">
    <source>
        <dbReference type="Google" id="ProtNLM"/>
    </source>
</evidence>
<dbReference type="Proteomes" id="UP000305751">
    <property type="component" value="Unassembled WGS sequence"/>
</dbReference>
<reference evidence="2 4" key="1">
    <citation type="submission" date="2018-09" db="EMBL/GenBank/DDBJ databases">
        <title>Murine metabolic-syndrome-specific gut microbial biobank.</title>
        <authorList>
            <person name="Liu C."/>
        </authorList>
    </citation>
    <scope>NUCLEOTIDE SEQUENCE [LARGE SCALE GENOMIC DNA]</scope>
    <source>
        <strain evidence="2 4">0.1X-D8-26</strain>
    </source>
</reference>
<accession>A0A3L8A224</accession>
<evidence type="ECO:0000256" key="1">
    <source>
        <dbReference type="SAM" id="SignalP"/>
    </source>
</evidence>
<organism evidence="2 4">
    <name type="scientific">Bacteroides acidifaciens</name>
    <dbReference type="NCBI Taxonomy" id="85831"/>
    <lineage>
        <taxon>Bacteria</taxon>
        <taxon>Pseudomonadati</taxon>
        <taxon>Bacteroidota</taxon>
        <taxon>Bacteroidia</taxon>
        <taxon>Bacteroidales</taxon>
        <taxon>Bacteroidaceae</taxon>
        <taxon>Bacteroides</taxon>
    </lineage>
</organism>
<feature type="signal peptide" evidence="1">
    <location>
        <begin position="1"/>
        <end position="17"/>
    </location>
</feature>
<dbReference type="Proteomes" id="UP000267159">
    <property type="component" value="Unassembled WGS sequence"/>
</dbReference>
<dbReference type="AlphaFoldDB" id="A0A3L8A224"/>
<dbReference type="RefSeq" id="WP_024988901.1">
    <property type="nucleotide sequence ID" value="NZ_CAJTBC010000058.1"/>
</dbReference>
<evidence type="ECO:0000313" key="4">
    <source>
        <dbReference type="Proteomes" id="UP000267159"/>
    </source>
</evidence>
<dbReference type="EMBL" id="SRZA01000102">
    <property type="protein sequence ID" value="TGX96869.1"/>
    <property type="molecule type" value="Genomic_DNA"/>
</dbReference>
<feature type="chain" id="PRO_5044594549" description="NVEALA protein" evidence="1">
    <location>
        <begin position="18"/>
        <end position="79"/>
    </location>
</feature>